<comment type="catalytic activity">
    <reaction evidence="10">
        <text>a lipid X + a UDP-2-N,3-O-bis[(3R)-3-hydroxyacyl]-alpha-D-glucosamine = a lipid A disaccharide + UDP + H(+)</text>
        <dbReference type="Rhea" id="RHEA:67828"/>
        <dbReference type="ChEBI" id="CHEBI:15378"/>
        <dbReference type="ChEBI" id="CHEBI:58223"/>
        <dbReference type="ChEBI" id="CHEBI:137748"/>
        <dbReference type="ChEBI" id="CHEBI:176338"/>
        <dbReference type="ChEBI" id="CHEBI:176343"/>
        <dbReference type="EC" id="2.4.1.182"/>
    </reaction>
</comment>
<evidence type="ECO:0000256" key="1">
    <source>
        <dbReference type="ARBA" id="ARBA00002056"/>
    </source>
</evidence>
<keyword evidence="5" id="KW-0444">Lipid biosynthesis</keyword>
<gene>
    <name evidence="12" type="ORF">EU981_01165</name>
</gene>
<evidence type="ECO:0000256" key="10">
    <source>
        <dbReference type="ARBA" id="ARBA00048975"/>
    </source>
</evidence>
<dbReference type="NCBIfam" id="TIGR00215">
    <property type="entry name" value="lpxB"/>
    <property type="match status" value="1"/>
</dbReference>
<dbReference type="GO" id="GO:0008915">
    <property type="term" value="F:lipid-A-disaccharide synthase activity"/>
    <property type="evidence" value="ECO:0007669"/>
    <property type="project" value="UniProtKB-UniRule"/>
</dbReference>
<sequence length="391" mass="44245">MNSIKIAVIAGEISGDILAGNLIKHLKEMTLDPISLVGVGGSSLQREGLVSLFDFSELSIMGITQVIRHLPRLIWRIQQTVESIISYKPDILLIVDSPDFTHRVAKRIRNRLPNLPIVNYVCPSVWAWRAGRARDMRAYIDQVLAILPFEAESMRRLEGPPTIFVGHPLSNDATILEVYAHQKNKKIASDSKRRILLLPGSRAKEISRVLPIFGDAMRSLLKRNPSFTMSLVTVPSQENLIRQMVDGWDICPEIIVDEKEKKRAFIECDAAMAVSGTVILELALCGIPVVSVYKSEWIVNLLSNYIKVWTCALPNLIVDYPVVPEYFNNMIRCESLVRWVERLANDTLQRRAMLQGFDTMWDRMNTQIPAGQMAAQIILRILGKRKTFSLK</sequence>
<keyword evidence="6" id="KW-0441">Lipid A biosynthesis</keyword>
<dbReference type="InterPro" id="IPR003835">
    <property type="entry name" value="Glyco_trans_19"/>
</dbReference>
<dbReference type="EC" id="2.4.1.182" evidence="3 11"/>
<dbReference type="EMBL" id="SEOL01000001">
    <property type="protein sequence ID" value="MBL0848701.1"/>
    <property type="molecule type" value="Genomic_DNA"/>
</dbReference>
<evidence type="ECO:0000256" key="7">
    <source>
        <dbReference type="ARBA" id="ARBA00022676"/>
    </source>
</evidence>
<comment type="function">
    <text evidence="1">Condensation of UDP-2,3-diacylglucosamine and 2,3-diacylglucosamine-1-phosphate to form lipid A disaccharide, a precursor of lipid A, a phosphorylated glycolipid that anchors the lipopolysaccharide to the outer membrane of the cell.</text>
</comment>
<reference evidence="12" key="1">
    <citation type="submission" date="2019-02" db="EMBL/GenBank/DDBJ databases">
        <title>A novel Candidatus Liberibacter species associated with the New Zealand native fuchsia psyllid, Ctenarytaina fuchsiae.</title>
        <authorList>
            <person name="Thompson S.M."/>
            <person name="Jorgensen N."/>
            <person name="David C."/>
            <person name="Bulman S.R."/>
            <person name="Smith G.R."/>
        </authorList>
    </citation>
    <scope>NUCLEOTIDE SEQUENCE</scope>
    <source>
        <strain evidence="12">Oxford</strain>
    </source>
</reference>
<evidence type="ECO:0000256" key="3">
    <source>
        <dbReference type="ARBA" id="ARBA00012687"/>
    </source>
</evidence>
<keyword evidence="7 12" id="KW-0328">Glycosyltransferase</keyword>
<dbReference type="AlphaFoldDB" id="A0A937AJN8"/>
<evidence type="ECO:0000256" key="6">
    <source>
        <dbReference type="ARBA" id="ARBA00022556"/>
    </source>
</evidence>
<dbReference type="GO" id="GO:0016020">
    <property type="term" value="C:membrane"/>
    <property type="evidence" value="ECO:0007669"/>
    <property type="project" value="GOC"/>
</dbReference>
<dbReference type="PANTHER" id="PTHR30372">
    <property type="entry name" value="LIPID-A-DISACCHARIDE SYNTHASE"/>
    <property type="match status" value="1"/>
</dbReference>
<dbReference type="PANTHER" id="PTHR30372:SF4">
    <property type="entry name" value="LIPID-A-DISACCHARIDE SYNTHASE, MITOCHONDRIAL-RELATED"/>
    <property type="match status" value="1"/>
</dbReference>
<dbReference type="GO" id="GO:0009245">
    <property type="term" value="P:lipid A biosynthetic process"/>
    <property type="evidence" value="ECO:0007669"/>
    <property type="project" value="UniProtKB-UniRule"/>
</dbReference>
<name>A0A937AJN8_9HYPH</name>
<dbReference type="SUPFAM" id="SSF53756">
    <property type="entry name" value="UDP-Glycosyltransferase/glycogen phosphorylase"/>
    <property type="match status" value="1"/>
</dbReference>
<dbReference type="Pfam" id="PF02684">
    <property type="entry name" value="LpxB"/>
    <property type="match status" value="1"/>
</dbReference>
<accession>A0A937AJN8</accession>
<comment type="caution">
    <text evidence="12">The sequence shown here is derived from an EMBL/GenBank/DDBJ whole genome shotgun (WGS) entry which is preliminary data.</text>
</comment>
<dbReference type="GO" id="GO:0005543">
    <property type="term" value="F:phospholipid binding"/>
    <property type="evidence" value="ECO:0007669"/>
    <property type="project" value="TreeGrafter"/>
</dbReference>
<evidence type="ECO:0000256" key="9">
    <source>
        <dbReference type="ARBA" id="ARBA00023098"/>
    </source>
</evidence>
<evidence type="ECO:0000256" key="11">
    <source>
        <dbReference type="NCBIfam" id="TIGR00215"/>
    </source>
</evidence>
<organism evidence="12 13">
    <name type="scientific">Candidatus Liberibacter ctenarytainae</name>
    <dbReference type="NCBI Taxonomy" id="2020335"/>
    <lineage>
        <taxon>Bacteria</taxon>
        <taxon>Pseudomonadati</taxon>
        <taxon>Pseudomonadota</taxon>
        <taxon>Alphaproteobacteria</taxon>
        <taxon>Hyphomicrobiales</taxon>
        <taxon>Rhizobiaceae</taxon>
        <taxon>Liberibacter</taxon>
    </lineage>
</organism>
<evidence type="ECO:0000313" key="13">
    <source>
        <dbReference type="Proteomes" id="UP000736856"/>
    </source>
</evidence>
<evidence type="ECO:0000256" key="2">
    <source>
        <dbReference type="ARBA" id="ARBA00007868"/>
    </source>
</evidence>
<protein>
    <recommendedName>
        <fullName evidence="4 11">Lipid-A-disaccharide synthase</fullName>
        <ecNumber evidence="3 11">2.4.1.182</ecNumber>
    </recommendedName>
</protein>
<comment type="similarity">
    <text evidence="2">Belongs to the LpxB family.</text>
</comment>
<dbReference type="Proteomes" id="UP000736856">
    <property type="component" value="Unassembled WGS sequence"/>
</dbReference>
<evidence type="ECO:0000256" key="5">
    <source>
        <dbReference type="ARBA" id="ARBA00022516"/>
    </source>
</evidence>
<proteinExistence type="inferred from homology"/>
<evidence type="ECO:0000256" key="4">
    <source>
        <dbReference type="ARBA" id="ARBA00020902"/>
    </source>
</evidence>
<keyword evidence="8 12" id="KW-0808">Transferase</keyword>
<evidence type="ECO:0000313" key="12">
    <source>
        <dbReference type="EMBL" id="MBL0848701.1"/>
    </source>
</evidence>
<keyword evidence="9" id="KW-0443">Lipid metabolism</keyword>
<evidence type="ECO:0000256" key="8">
    <source>
        <dbReference type="ARBA" id="ARBA00022679"/>
    </source>
</evidence>